<feature type="compositionally biased region" description="Polar residues" evidence="3">
    <location>
        <begin position="1"/>
        <end position="18"/>
    </location>
</feature>
<dbReference type="SUPFAM" id="SSF56204">
    <property type="entry name" value="Hect, E3 ligase catalytic domain"/>
    <property type="match status" value="1"/>
</dbReference>
<proteinExistence type="predicted"/>
<comment type="caution">
    <text evidence="6">The sequence shown here is derived from an EMBL/GenBank/DDBJ whole genome shotgun (WGS) entry which is preliminary data.</text>
</comment>
<evidence type="ECO:0000313" key="6">
    <source>
        <dbReference type="EMBL" id="CAH3148325.1"/>
    </source>
</evidence>
<evidence type="ECO:0000259" key="4">
    <source>
        <dbReference type="PROSITE" id="PS50237"/>
    </source>
</evidence>
<protein>
    <recommendedName>
        <fullName evidence="8">HECT domain-containing protein</fullName>
    </recommendedName>
</protein>
<feature type="non-terminal residue" evidence="6">
    <location>
        <position position="1"/>
    </location>
</feature>
<dbReference type="Pfam" id="PF00632">
    <property type="entry name" value="HECT"/>
    <property type="match status" value="1"/>
</dbReference>
<organism evidence="6 7">
    <name type="scientific">Porites lobata</name>
    <dbReference type="NCBI Taxonomy" id="104759"/>
    <lineage>
        <taxon>Eukaryota</taxon>
        <taxon>Metazoa</taxon>
        <taxon>Cnidaria</taxon>
        <taxon>Anthozoa</taxon>
        <taxon>Hexacorallia</taxon>
        <taxon>Scleractinia</taxon>
        <taxon>Fungiina</taxon>
        <taxon>Poritidae</taxon>
        <taxon>Porites</taxon>
    </lineage>
</organism>
<accession>A0ABN8PPT5</accession>
<dbReference type="Gene3D" id="3.90.1750.10">
    <property type="entry name" value="Hect, E3 ligase catalytic domains"/>
    <property type="match status" value="1"/>
</dbReference>
<name>A0ABN8PPT5_9CNID</name>
<feature type="domain" description="CUE" evidence="5">
    <location>
        <begin position="31"/>
        <end position="73"/>
    </location>
</feature>
<keyword evidence="1 2" id="KW-0833">Ubl conjugation pathway</keyword>
<dbReference type="Gene3D" id="3.30.2410.10">
    <property type="entry name" value="Hect, E3 ligase catalytic domain"/>
    <property type="match status" value="1"/>
</dbReference>
<dbReference type="EMBL" id="CALNXK010000083">
    <property type="protein sequence ID" value="CAH3148325.1"/>
    <property type="molecule type" value="Genomic_DNA"/>
</dbReference>
<dbReference type="PROSITE" id="PS51140">
    <property type="entry name" value="CUE"/>
    <property type="match status" value="1"/>
</dbReference>
<dbReference type="PROSITE" id="PS50237">
    <property type="entry name" value="HECT"/>
    <property type="match status" value="1"/>
</dbReference>
<sequence>DEAYSGPSNASYLSVTGPSSSATASSSAIHVNQEELDQLREMFPEKSSSLLQRALTCHGSVNRAALSLSSQNLPDEIDSDEDADAELLKPAFPAKADSLEAVLKELQKGLSTQKQKLRVDEEDIFSYAMVYYKDPSFDPSKPLRVLYTGQPAVDTGGVTRHFFSQLLQVICNTFFHGDSYKHPVYNADIVASAMMKYIGTIIVHSIFQGGPGFAVFSPSVYQYLATGDVDAAMMMLNYGDCSASVKDFIDKVAQAKDVSTLDQEECANFLSDCGLAVVLTNDNKMRVIQGMIIHDVISRPQIVLDQLGEGLAVLGFRAKMREYPEMFEELFVPSNKSRLTSTQLVDMLEFPAEMCENDRIVANYLKQFLHNAEVEMLENFVFFATGSTSLPTFGLAKIKIKFDNTPSIFASTCLLSLTLPNHFESEEAFSSSLKAVIASSARKSFNCV</sequence>
<dbReference type="Proteomes" id="UP001159405">
    <property type="component" value="Unassembled WGS sequence"/>
</dbReference>
<keyword evidence="7" id="KW-1185">Reference proteome</keyword>
<evidence type="ECO:0000256" key="2">
    <source>
        <dbReference type="PROSITE-ProRule" id="PRU00104"/>
    </source>
</evidence>
<gene>
    <name evidence="6" type="ORF">PLOB_00046554</name>
</gene>
<dbReference type="InterPro" id="IPR000569">
    <property type="entry name" value="HECT_dom"/>
</dbReference>
<dbReference type="CDD" id="cd14279">
    <property type="entry name" value="CUE"/>
    <property type="match status" value="1"/>
</dbReference>
<evidence type="ECO:0000313" key="7">
    <source>
        <dbReference type="Proteomes" id="UP001159405"/>
    </source>
</evidence>
<evidence type="ECO:0000256" key="3">
    <source>
        <dbReference type="SAM" id="MobiDB-lite"/>
    </source>
</evidence>
<evidence type="ECO:0000259" key="5">
    <source>
        <dbReference type="PROSITE" id="PS51140"/>
    </source>
</evidence>
<evidence type="ECO:0000256" key="1">
    <source>
        <dbReference type="ARBA" id="ARBA00022786"/>
    </source>
</evidence>
<dbReference type="InterPro" id="IPR003892">
    <property type="entry name" value="CUE"/>
</dbReference>
<evidence type="ECO:0008006" key="8">
    <source>
        <dbReference type="Google" id="ProtNLM"/>
    </source>
</evidence>
<dbReference type="SMART" id="SM00119">
    <property type="entry name" value="HECTc"/>
    <property type="match status" value="1"/>
</dbReference>
<feature type="active site" description="Glycyl thioester intermediate" evidence="2">
    <location>
        <position position="413"/>
    </location>
</feature>
<feature type="compositionally biased region" description="Low complexity" evidence="3">
    <location>
        <begin position="19"/>
        <end position="28"/>
    </location>
</feature>
<dbReference type="InterPro" id="IPR035983">
    <property type="entry name" value="Hect_E3_ubiquitin_ligase"/>
</dbReference>
<reference evidence="6 7" key="1">
    <citation type="submission" date="2022-05" db="EMBL/GenBank/DDBJ databases">
        <authorList>
            <consortium name="Genoscope - CEA"/>
            <person name="William W."/>
        </authorList>
    </citation>
    <scope>NUCLEOTIDE SEQUENCE [LARGE SCALE GENOMIC DNA]</scope>
</reference>
<feature type="domain" description="HECT" evidence="4">
    <location>
        <begin position="135"/>
        <end position="448"/>
    </location>
</feature>
<feature type="region of interest" description="Disordered" evidence="3">
    <location>
        <begin position="1"/>
        <end position="29"/>
    </location>
</feature>